<feature type="domain" description="G-protein coupled receptors family 1 profile" evidence="15">
    <location>
        <begin position="275"/>
        <end position="524"/>
    </location>
</feature>
<evidence type="ECO:0000256" key="12">
    <source>
        <dbReference type="RuleBase" id="RU000688"/>
    </source>
</evidence>
<comment type="function">
    <text evidence="11">Possible taste receptor.</text>
</comment>
<keyword evidence="3" id="KW-0716">Sensory transduction</keyword>
<feature type="transmembrane region" description="Helical" evidence="14">
    <location>
        <begin position="432"/>
        <end position="455"/>
    </location>
</feature>
<evidence type="ECO:0000256" key="1">
    <source>
        <dbReference type="ARBA" id="ARBA00004651"/>
    </source>
</evidence>
<dbReference type="PROSITE" id="PS00237">
    <property type="entry name" value="G_PROTEIN_RECEP_F1_1"/>
    <property type="match status" value="1"/>
</dbReference>
<feature type="transmembrane region" description="Helical" evidence="14">
    <location>
        <begin position="374"/>
        <end position="392"/>
    </location>
</feature>
<evidence type="ECO:0000313" key="17">
    <source>
        <dbReference type="Proteomes" id="UP000710432"/>
    </source>
</evidence>
<dbReference type="AlphaFoldDB" id="A0A8J6L2L0"/>
<dbReference type="GO" id="GO:0004984">
    <property type="term" value="F:olfactory receptor activity"/>
    <property type="evidence" value="ECO:0007669"/>
    <property type="project" value="InterPro"/>
</dbReference>
<comment type="caution">
    <text evidence="16">The sequence shown here is derived from an EMBL/GenBank/DDBJ whole genome shotgun (WGS) entry which is preliminary data.</text>
</comment>
<evidence type="ECO:0000256" key="8">
    <source>
        <dbReference type="ARBA" id="ARBA00023136"/>
    </source>
</evidence>
<evidence type="ECO:0000256" key="13">
    <source>
        <dbReference type="SAM" id="MobiDB-lite"/>
    </source>
</evidence>
<dbReference type="PRINTS" id="PR00237">
    <property type="entry name" value="GPCRRHODOPSN"/>
</dbReference>
<evidence type="ECO:0000256" key="11">
    <source>
        <dbReference type="ARBA" id="ARBA00053672"/>
    </source>
</evidence>
<keyword evidence="6 14" id="KW-1133">Transmembrane helix</keyword>
<feature type="transmembrane region" description="Helical" evidence="14">
    <location>
        <begin position="476"/>
        <end position="495"/>
    </location>
</feature>
<evidence type="ECO:0000256" key="7">
    <source>
        <dbReference type="ARBA" id="ARBA00023040"/>
    </source>
</evidence>
<feature type="transmembrane region" description="Helical" evidence="14">
    <location>
        <begin position="336"/>
        <end position="354"/>
    </location>
</feature>
<evidence type="ECO:0000256" key="10">
    <source>
        <dbReference type="ARBA" id="ARBA00023224"/>
    </source>
</evidence>
<keyword evidence="7 12" id="KW-0297">G-protein coupled receptor</keyword>
<evidence type="ECO:0000313" key="16">
    <source>
        <dbReference type="EMBL" id="KAH0517464.1"/>
    </source>
</evidence>
<evidence type="ECO:0000256" key="9">
    <source>
        <dbReference type="ARBA" id="ARBA00023170"/>
    </source>
</evidence>
<dbReference type="PRINTS" id="PR00245">
    <property type="entry name" value="OLFACTORYR"/>
</dbReference>
<evidence type="ECO:0000256" key="5">
    <source>
        <dbReference type="ARBA" id="ARBA00022725"/>
    </source>
</evidence>
<evidence type="ECO:0000256" key="2">
    <source>
        <dbReference type="ARBA" id="ARBA00022475"/>
    </source>
</evidence>
<proteinExistence type="inferred from homology"/>
<dbReference type="PROSITE" id="PS50262">
    <property type="entry name" value="G_PROTEIN_RECEP_F1_2"/>
    <property type="match status" value="1"/>
</dbReference>
<sequence>MAKAAKFCCLLGLKISSLFNYNFTSFLFSIIGTDNDLISTSQTPGSSGCSSRNTAGLLVGSRSREVPKQRQWAAGPERSPSSGSGQQVPRGPQAAAVGSRSREVPKQRQWAAGPERSPSSGSGQQVPRGPQAAAVGSRSREVPKQRQWAAGPERSPSSGSGQQVPRGPQAAAVGSRSREVPKQRQWAAGPERSPSSGSGQQVPRGPQAAAVGSRSREVPKQRQWAAGPERPQTADLRNSSTVSEFILVGFEQSPPSTRALLFALFLALYSLAMAMNGLIIFITWTDPRLNSPMYFFLGHLSFLDICFITTTIPQMLIHLVTKNHTVSFASCMTQMYLVFLVGVAECILLAFMAYDRYVAICHPLNYAHIMSPQVCVRLVCSSWIFGMINGIFLEYISFRNPFCKENHIENFFCEAPIVIALSCGDPKLSMKLIFLDAIVVLFSPMVLIVTSYARILASILSRSSSSGKGKTFSTCASHLTVVIFFYTSAMFSYMNPRSTHGPDKDKPFSLLYTIITPMCNPIIYSFRNKEMKGAMGRALGRGSLAQAESV</sequence>
<dbReference type="Proteomes" id="UP000710432">
    <property type="component" value="Unassembled WGS sequence"/>
</dbReference>
<keyword evidence="8 14" id="KW-0472">Membrane</keyword>
<feature type="region of interest" description="Disordered" evidence="13">
    <location>
        <begin position="40"/>
        <end position="236"/>
    </location>
</feature>
<organism evidence="16 17">
    <name type="scientific">Microtus ochrogaster</name>
    <name type="common">Prairie vole</name>
    <dbReference type="NCBI Taxonomy" id="79684"/>
    <lineage>
        <taxon>Eukaryota</taxon>
        <taxon>Metazoa</taxon>
        <taxon>Chordata</taxon>
        <taxon>Craniata</taxon>
        <taxon>Vertebrata</taxon>
        <taxon>Euteleostomi</taxon>
        <taxon>Mammalia</taxon>
        <taxon>Eutheria</taxon>
        <taxon>Euarchontoglires</taxon>
        <taxon>Glires</taxon>
        <taxon>Rodentia</taxon>
        <taxon>Myomorpha</taxon>
        <taxon>Muroidea</taxon>
        <taxon>Cricetidae</taxon>
        <taxon>Arvicolinae</taxon>
        <taxon>Microtus</taxon>
    </lineage>
</organism>
<reference evidence="16" key="1">
    <citation type="submission" date="2020-03" db="EMBL/GenBank/DDBJ databases">
        <title>Studies in the Genomics of Life Span.</title>
        <authorList>
            <person name="Glass D."/>
        </authorList>
    </citation>
    <scope>NUCLEOTIDE SEQUENCE</scope>
    <source>
        <strain evidence="16">LTLLF</strain>
        <tissue evidence="16">Muscle</tissue>
    </source>
</reference>
<evidence type="ECO:0000256" key="3">
    <source>
        <dbReference type="ARBA" id="ARBA00022606"/>
    </source>
</evidence>
<evidence type="ECO:0000256" key="4">
    <source>
        <dbReference type="ARBA" id="ARBA00022692"/>
    </source>
</evidence>
<dbReference type="Gene3D" id="1.20.1070.10">
    <property type="entry name" value="Rhodopsin 7-helix transmembrane proteins"/>
    <property type="match status" value="1"/>
</dbReference>
<feature type="compositionally biased region" description="Polar residues" evidence="13">
    <location>
        <begin position="40"/>
        <end position="54"/>
    </location>
</feature>
<keyword evidence="5" id="KW-0552">Olfaction</keyword>
<feature type="transmembrane region" description="Helical" evidence="14">
    <location>
        <begin position="507"/>
        <end position="526"/>
    </location>
</feature>
<feature type="transmembrane region" description="Helical" evidence="14">
    <location>
        <begin position="259"/>
        <end position="282"/>
    </location>
</feature>
<dbReference type="SUPFAM" id="SSF81321">
    <property type="entry name" value="Family A G protein-coupled receptor-like"/>
    <property type="match status" value="1"/>
</dbReference>
<dbReference type="InterPro" id="IPR017452">
    <property type="entry name" value="GPCR_Rhodpsn_7TM"/>
</dbReference>
<comment type="subcellular location">
    <subcellularLocation>
        <location evidence="1">Cell membrane</location>
        <topology evidence="1">Multi-pass membrane protein</topology>
    </subcellularLocation>
</comment>
<dbReference type="EMBL" id="JAATJU010015781">
    <property type="protein sequence ID" value="KAH0517464.1"/>
    <property type="molecule type" value="Genomic_DNA"/>
</dbReference>
<evidence type="ECO:0000256" key="14">
    <source>
        <dbReference type="SAM" id="Phobius"/>
    </source>
</evidence>
<dbReference type="Pfam" id="PF13853">
    <property type="entry name" value="7tm_4"/>
    <property type="match status" value="1"/>
</dbReference>
<keyword evidence="10 12" id="KW-0807">Transducer</keyword>
<dbReference type="GO" id="GO:0005886">
    <property type="term" value="C:plasma membrane"/>
    <property type="evidence" value="ECO:0007669"/>
    <property type="project" value="UniProtKB-SubCell"/>
</dbReference>
<keyword evidence="9 12" id="KW-0675">Receptor</keyword>
<dbReference type="InterPro" id="IPR000725">
    <property type="entry name" value="Olfact_rcpt"/>
</dbReference>
<gene>
    <name evidence="16" type="ORF">LTLLF_120970</name>
</gene>
<accession>A0A8J6L2L0</accession>
<protein>
    <submittedName>
        <fullName evidence="16">Olfactory receptor 10AD1</fullName>
    </submittedName>
</protein>
<comment type="similarity">
    <text evidence="12">Belongs to the G-protein coupled receptor 1 family.</text>
</comment>
<dbReference type="FunFam" id="1.20.1070.10:FF:000015">
    <property type="entry name" value="Olfactory receptor"/>
    <property type="match status" value="1"/>
</dbReference>
<dbReference type="InterPro" id="IPR000276">
    <property type="entry name" value="GPCR_Rhodpsn"/>
</dbReference>
<evidence type="ECO:0000259" key="15">
    <source>
        <dbReference type="PROSITE" id="PS50262"/>
    </source>
</evidence>
<dbReference type="GO" id="GO:0004930">
    <property type="term" value="F:G protein-coupled receptor activity"/>
    <property type="evidence" value="ECO:0007669"/>
    <property type="project" value="UniProtKB-KW"/>
</dbReference>
<keyword evidence="4 12" id="KW-0812">Transmembrane</keyword>
<feature type="transmembrane region" description="Helical" evidence="14">
    <location>
        <begin position="294"/>
        <end position="316"/>
    </location>
</feature>
<evidence type="ECO:0000256" key="6">
    <source>
        <dbReference type="ARBA" id="ARBA00022989"/>
    </source>
</evidence>
<dbReference type="PANTHER" id="PTHR26453">
    <property type="entry name" value="OLFACTORY RECEPTOR"/>
    <property type="match status" value="1"/>
</dbReference>
<dbReference type="CDD" id="cd15237">
    <property type="entry name" value="7tmA_OR2-like"/>
    <property type="match status" value="1"/>
</dbReference>
<keyword evidence="2" id="KW-1003">Cell membrane</keyword>
<name>A0A8J6L2L0_MICOH</name>